<dbReference type="InterPro" id="IPR025886">
    <property type="entry name" value="PP2-like"/>
</dbReference>
<dbReference type="AlphaFoldDB" id="A0AAN7JG18"/>
<keyword evidence="2" id="KW-1185">Reference proteome</keyword>
<gene>
    <name evidence="1" type="ORF">SAY87_024793</name>
</gene>
<evidence type="ECO:0000313" key="1">
    <source>
        <dbReference type="EMBL" id="KAK4741205.1"/>
    </source>
</evidence>
<evidence type="ECO:0000313" key="2">
    <source>
        <dbReference type="Proteomes" id="UP001345219"/>
    </source>
</evidence>
<accession>A0AAN7JG18</accession>
<dbReference type="EMBL" id="JAXIOK010000024">
    <property type="protein sequence ID" value="KAK4741205.1"/>
    <property type="molecule type" value="Genomic_DNA"/>
</dbReference>
<sequence length="168" mass="19047">MTMTGDTGITYRPRSLGFNPQTSLLQIPICGYLQQTWWVEVEGELEFTFPPGTYTVFFRLQLGRRLRQFGRRVCNTEQVPGWDIKPVQFQLWDSNGQFSASQCFLAAPGNWITYHAGDFSVPGHSSATTKVKFSMTRINCTHVKSGLCLDSVVIYPFLCSLNLFMVLT</sequence>
<dbReference type="PANTHER" id="PTHR31960:SF22">
    <property type="entry name" value="F-BOX PROTEIN PP2-A12"/>
    <property type="match status" value="1"/>
</dbReference>
<organism evidence="1 2">
    <name type="scientific">Trapa incisa</name>
    <dbReference type="NCBI Taxonomy" id="236973"/>
    <lineage>
        <taxon>Eukaryota</taxon>
        <taxon>Viridiplantae</taxon>
        <taxon>Streptophyta</taxon>
        <taxon>Embryophyta</taxon>
        <taxon>Tracheophyta</taxon>
        <taxon>Spermatophyta</taxon>
        <taxon>Magnoliopsida</taxon>
        <taxon>eudicotyledons</taxon>
        <taxon>Gunneridae</taxon>
        <taxon>Pentapetalae</taxon>
        <taxon>rosids</taxon>
        <taxon>malvids</taxon>
        <taxon>Myrtales</taxon>
        <taxon>Lythraceae</taxon>
        <taxon>Trapa</taxon>
    </lineage>
</organism>
<proteinExistence type="predicted"/>
<dbReference type="Proteomes" id="UP001345219">
    <property type="component" value="Chromosome 19"/>
</dbReference>
<name>A0AAN7JG18_9MYRT</name>
<comment type="caution">
    <text evidence="1">The sequence shown here is derived from an EMBL/GenBank/DDBJ whole genome shotgun (WGS) entry which is preliminary data.</text>
</comment>
<reference evidence="1 2" key="1">
    <citation type="journal article" date="2023" name="Hortic Res">
        <title>Pangenome of water caltrop reveals structural variations and asymmetric subgenome divergence after allopolyploidization.</title>
        <authorList>
            <person name="Zhang X."/>
            <person name="Chen Y."/>
            <person name="Wang L."/>
            <person name="Yuan Y."/>
            <person name="Fang M."/>
            <person name="Shi L."/>
            <person name="Lu R."/>
            <person name="Comes H.P."/>
            <person name="Ma Y."/>
            <person name="Chen Y."/>
            <person name="Huang G."/>
            <person name="Zhou Y."/>
            <person name="Zheng Z."/>
            <person name="Qiu Y."/>
        </authorList>
    </citation>
    <scope>NUCLEOTIDE SEQUENCE [LARGE SCALE GENOMIC DNA]</scope>
    <source>
        <tissue evidence="1">Roots</tissue>
    </source>
</reference>
<dbReference type="PANTHER" id="PTHR31960">
    <property type="entry name" value="F-BOX PROTEIN PP2-A15"/>
    <property type="match status" value="1"/>
</dbReference>
<dbReference type="Pfam" id="PF14299">
    <property type="entry name" value="PP2"/>
    <property type="match status" value="1"/>
</dbReference>
<protein>
    <submittedName>
        <fullName evidence="1">Uncharacterized protein</fullName>
    </submittedName>
</protein>